<comment type="function">
    <text evidence="4">Co-chaperone for Hsp70 protein HSPA5/BiP that acts as a key repressor of the ERN1/IRE1-mediated unfolded protein response (UPR). J domain-containing co-chaperones stimulate the ATPase activity of Hsp70 proteins and are required for efficient substrate recognition by Hsp70 proteins. In the unstressed endoplasmic reticulum, interacts with the luminal region of ERN1/IRE1 and selectively recruits HSPA5/BiP: HSPA5/BiP disrupts the dimerization of the active ERN1/IRE1 luminal region, thereby inactivating ERN1/IRE1. Also involved in endoplasmic reticulum-associated degradation (ERAD) of misfolded proteins. Required for survival of B-cell progenitors and normal antibody production.</text>
</comment>
<reference evidence="10" key="1">
    <citation type="submission" date="2025-08" db="UniProtKB">
        <authorList>
            <consortium name="RefSeq"/>
        </authorList>
    </citation>
    <scope>IDENTIFICATION</scope>
</reference>
<dbReference type="InterPro" id="IPR001623">
    <property type="entry name" value="DnaJ_domain"/>
</dbReference>
<dbReference type="PANTHER" id="PTHR44360:SF1">
    <property type="entry name" value="DNAJ HOMOLOG SUBFAMILY B MEMBER 9"/>
    <property type="match status" value="1"/>
</dbReference>
<evidence type="ECO:0000256" key="5">
    <source>
        <dbReference type="ARBA" id="ARBA00046365"/>
    </source>
</evidence>
<dbReference type="RefSeq" id="XP_014673376.1">
    <property type="nucleotide sequence ID" value="XM_014817890.1"/>
</dbReference>
<evidence type="ECO:0000256" key="7">
    <source>
        <dbReference type="SAM" id="SignalP"/>
    </source>
</evidence>
<dbReference type="PANTHER" id="PTHR44360">
    <property type="entry name" value="DNAJ HOMOLOG SUBFAMILY B MEMBER 9"/>
    <property type="match status" value="1"/>
</dbReference>
<evidence type="ECO:0000256" key="6">
    <source>
        <dbReference type="SAM" id="MobiDB-lite"/>
    </source>
</evidence>
<feature type="region of interest" description="Disordered" evidence="6">
    <location>
        <begin position="297"/>
        <end position="318"/>
    </location>
</feature>
<dbReference type="PROSITE" id="PS00636">
    <property type="entry name" value="DNAJ_1"/>
    <property type="match status" value="1"/>
</dbReference>
<keyword evidence="1" id="KW-0143">Chaperone</keyword>
<dbReference type="PROSITE" id="PS51257">
    <property type="entry name" value="PROKAR_LIPOPROTEIN"/>
    <property type="match status" value="1"/>
</dbReference>
<organism evidence="9 10">
    <name type="scientific">Priapulus caudatus</name>
    <name type="common">Priapulid worm</name>
    <dbReference type="NCBI Taxonomy" id="37621"/>
    <lineage>
        <taxon>Eukaryota</taxon>
        <taxon>Metazoa</taxon>
        <taxon>Ecdysozoa</taxon>
        <taxon>Scalidophora</taxon>
        <taxon>Priapulida</taxon>
        <taxon>Priapulimorpha</taxon>
        <taxon>Priapulimorphida</taxon>
        <taxon>Priapulidae</taxon>
        <taxon>Priapulus</taxon>
    </lineage>
</organism>
<dbReference type="PRINTS" id="PR00625">
    <property type="entry name" value="JDOMAIN"/>
</dbReference>
<dbReference type="PROSITE" id="PS50076">
    <property type="entry name" value="DNAJ_2"/>
    <property type="match status" value="1"/>
</dbReference>
<dbReference type="InterPro" id="IPR051948">
    <property type="entry name" value="Hsp70_co-chaperone_J-domain"/>
</dbReference>
<feature type="compositionally biased region" description="Polar residues" evidence="6">
    <location>
        <begin position="305"/>
        <end position="318"/>
    </location>
</feature>
<dbReference type="SMART" id="SM00271">
    <property type="entry name" value="DnaJ"/>
    <property type="match status" value="1"/>
</dbReference>
<feature type="signal peptide" evidence="7">
    <location>
        <begin position="1"/>
        <end position="20"/>
    </location>
</feature>
<name>A0ABM1EMF5_PRICU</name>
<dbReference type="CDD" id="cd06257">
    <property type="entry name" value="DnaJ"/>
    <property type="match status" value="1"/>
</dbReference>
<evidence type="ECO:0000256" key="1">
    <source>
        <dbReference type="ARBA" id="ARBA00023186"/>
    </source>
</evidence>
<gene>
    <name evidence="10" type="primary">LOC106813684</name>
</gene>
<evidence type="ECO:0000256" key="3">
    <source>
        <dbReference type="ARBA" id="ARBA00041533"/>
    </source>
</evidence>
<dbReference type="InterPro" id="IPR018253">
    <property type="entry name" value="DnaJ_domain_CS"/>
</dbReference>
<evidence type="ECO:0000256" key="2">
    <source>
        <dbReference type="ARBA" id="ARBA00040158"/>
    </source>
</evidence>
<dbReference type="SUPFAM" id="SSF46565">
    <property type="entry name" value="Chaperone J-domain"/>
    <property type="match status" value="1"/>
</dbReference>
<protein>
    <recommendedName>
        <fullName evidence="2">DnaJ homolog subfamily B member 9</fullName>
    </recommendedName>
    <alternativeName>
        <fullName evidence="3">Endoplasmic reticulum DNA J domain-containing protein 4</fullName>
    </alternativeName>
</protein>
<keyword evidence="9" id="KW-1185">Reference proteome</keyword>
<evidence type="ECO:0000313" key="9">
    <source>
        <dbReference type="Proteomes" id="UP000695022"/>
    </source>
</evidence>
<dbReference type="GeneID" id="106813684"/>
<accession>A0ABM1EMF5</accession>
<keyword evidence="7" id="KW-0732">Signal</keyword>
<dbReference type="Gene3D" id="1.10.287.110">
    <property type="entry name" value="DnaJ domain"/>
    <property type="match status" value="1"/>
</dbReference>
<feature type="domain" description="J" evidence="8">
    <location>
        <begin position="45"/>
        <end position="113"/>
    </location>
</feature>
<sequence length="318" mass="37372">MRVYVIAVIAIFACSLLVIASCKKATTPSGDSEDDDVDDEDDGQDLYEVLGVKRTVTEKEIKKAFRRLAVKHHPDKHKGDAEKKDAEKRFRKIAAAYEILSDKEKREKYDRFGHDAFKQPRPGGGPPHGFRPPDFDFNDFYRHFDDSFNFRQQGGHHRDDHDRHSFKFGNRFFDFDDLFDDMDNDDFFTVNMNHGDPFRPGNGFHNFGFGNGFGPDMFEGPHPHSPWQQQHQQQSWMPQQRDDGKFHAWREAEFREAHEPFRRAPRQPDDHLNKHHQQHRQTVHEWQQFMKQDGHHQQHCKTVTKRQGNTVSTSTTCN</sequence>
<evidence type="ECO:0000259" key="8">
    <source>
        <dbReference type="PROSITE" id="PS50076"/>
    </source>
</evidence>
<dbReference type="Proteomes" id="UP000695022">
    <property type="component" value="Unplaced"/>
</dbReference>
<comment type="subunit">
    <text evidence="5">Interacts with HSPA5/BiP; interaction is direct. Interacts with ERN1/IRE1 (via the luminal region). Interacts with DERL1.</text>
</comment>
<evidence type="ECO:0000256" key="4">
    <source>
        <dbReference type="ARBA" id="ARBA00045428"/>
    </source>
</evidence>
<dbReference type="InterPro" id="IPR036869">
    <property type="entry name" value="J_dom_sf"/>
</dbReference>
<feature type="chain" id="PRO_5047197026" description="DnaJ homolog subfamily B member 9" evidence="7">
    <location>
        <begin position="21"/>
        <end position="318"/>
    </location>
</feature>
<dbReference type="Pfam" id="PF00226">
    <property type="entry name" value="DnaJ"/>
    <property type="match status" value="1"/>
</dbReference>
<proteinExistence type="predicted"/>
<evidence type="ECO:0000313" key="10">
    <source>
        <dbReference type="RefSeq" id="XP_014673376.1"/>
    </source>
</evidence>